<reference evidence="2" key="2">
    <citation type="submission" date="2025-08" db="UniProtKB">
        <authorList>
            <consortium name="RefSeq"/>
        </authorList>
    </citation>
    <scope>IDENTIFICATION</scope>
    <source>
        <tissue evidence="2">Leaf</tissue>
    </source>
</reference>
<protein>
    <submittedName>
        <fullName evidence="2">Uncharacterized protein LOC142164029</fullName>
    </submittedName>
</protein>
<sequence length="208" mass="24732">MFVDNNFTESFNAWILDTRYKPIIKILKDIRVKVKVMEMLREHEDKVKSWTADFSLYAMKLYEGYLRIAHKCVVHFNGDWGYEISEGLDKHIVNMVLKQCSCKSWQLSGIPCPHAIRAFEYKSLDPLQGIHWWYSKETTLKTYSHKILPVREEKFWKVVPADAMEPPQIMKLAGRPKVKKTREKDEAIKRQREWSMLRKGRVMNCSNY</sequence>
<evidence type="ECO:0000313" key="2">
    <source>
        <dbReference type="RefSeq" id="XP_075077294.1"/>
    </source>
</evidence>
<accession>A0AC58RX29</accession>
<dbReference type="Proteomes" id="UP000790787">
    <property type="component" value="Chromosome 9"/>
</dbReference>
<evidence type="ECO:0000313" key="1">
    <source>
        <dbReference type="Proteomes" id="UP000790787"/>
    </source>
</evidence>
<reference evidence="1" key="1">
    <citation type="journal article" date="2014" name="Nat. Commun.">
        <title>The tobacco genome sequence and its comparison with those of tomato and potato.</title>
        <authorList>
            <person name="Sierro N."/>
            <person name="Battey J.N."/>
            <person name="Ouadi S."/>
            <person name="Bakaher N."/>
            <person name="Bovet L."/>
            <person name="Willig A."/>
            <person name="Goepfert S."/>
            <person name="Peitsch M.C."/>
            <person name="Ivanov N.V."/>
        </authorList>
    </citation>
    <scope>NUCLEOTIDE SEQUENCE [LARGE SCALE GENOMIC DNA]</scope>
</reference>
<keyword evidence="1" id="KW-1185">Reference proteome</keyword>
<dbReference type="RefSeq" id="XP_075077294.1">
    <property type="nucleotide sequence ID" value="XM_075221193.1"/>
</dbReference>
<name>A0AC58RX29_TOBAC</name>
<organism evidence="1 2">
    <name type="scientific">Nicotiana tabacum</name>
    <name type="common">Common tobacco</name>
    <dbReference type="NCBI Taxonomy" id="4097"/>
    <lineage>
        <taxon>Eukaryota</taxon>
        <taxon>Viridiplantae</taxon>
        <taxon>Streptophyta</taxon>
        <taxon>Embryophyta</taxon>
        <taxon>Tracheophyta</taxon>
        <taxon>Spermatophyta</taxon>
        <taxon>Magnoliopsida</taxon>
        <taxon>eudicotyledons</taxon>
        <taxon>Gunneridae</taxon>
        <taxon>Pentapetalae</taxon>
        <taxon>asterids</taxon>
        <taxon>lamiids</taxon>
        <taxon>Solanales</taxon>
        <taxon>Solanaceae</taxon>
        <taxon>Nicotianoideae</taxon>
        <taxon>Nicotianeae</taxon>
        <taxon>Nicotiana</taxon>
    </lineage>
</organism>
<gene>
    <name evidence="2" type="primary">LOC142164029</name>
</gene>
<proteinExistence type="predicted"/>